<evidence type="ECO:0000256" key="5">
    <source>
        <dbReference type="ARBA" id="ARBA00022771"/>
    </source>
</evidence>
<dbReference type="InterPro" id="IPR014001">
    <property type="entry name" value="Helicase_ATP-bd"/>
</dbReference>
<evidence type="ECO:0000256" key="8">
    <source>
        <dbReference type="ARBA" id="ARBA00022833"/>
    </source>
</evidence>
<evidence type="ECO:0000259" key="15">
    <source>
        <dbReference type="PROSITE" id="PS51192"/>
    </source>
</evidence>
<feature type="compositionally biased region" description="Acidic residues" evidence="12">
    <location>
        <begin position="1011"/>
        <end position="1025"/>
    </location>
</feature>
<organism evidence="16 17">
    <name type="scientific">Jaapia argillacea MUCL 33604</name>
    <dbReference type="NCBI Taxonomy" id="933084"/>
    <lineage>
        <taxon>Eukaryota</taxon>
        <taxon>Fungi</taxon>
        <taxon>Dikarya</taxon>
        <taxon>Basidiomycota</taxon>
        <taxon>Agaricomycotina</taxon>
        <taxon>Agaricomycetes</taxon>
        <taxon>Agaricomycetidae</taxon>
        <taxon>Jaapiales</taxon>
        <taxon>Jaapiaceae</taxon>
        <taxon>Jaapia</taxon>
    </lineage>
</organism>
<dbReference type="Gene3D" id="3.30.70.2330">
    <property type="match status" value="1"/>
</dbReference>
<dbReference type="InterPro" id="IPR013083">
    <property type="entry name" value="Znf_RING/FYVE/PHD"/>
</dbReference>
<feature type="region of interest" description="Disordered" evidence="12">
    <location>
        <begin position="294"/>
        <end position="360"/>
    </location>
</feature>
<comment type="similarity">
    <text evidence="2">Belongs to the SNF2/RAD54 helicase family.</text>
</comment>
<dbReference type="InterPro" id="IPR017907">
    <property type="entry name" value="Znf_RING_CS"/>
</dbReference>
<dbReference type="SUPFAM" id="SSF57850">
    <property type="entry name" value="RING/U-box"/>
    <property type="match status" value="1"/>
</dbReference>
<dbReference type="InterPro" id="IPR027417">
    <property type="entry name" value="P-loop_NTPase"/>
</dbReference>
<dbReference type="GO" id="GO:0003677">
    <property type="term" value="F:DNA binding"/>
    <property type="evidence" value="ECO:0007669"/>
    <property type="project" value="InterPro"/>
</dbReference>
<feature type="compositionally biased region" description="Low complexity" evidence="12">
    <location>
        <begin position="974"/>
        <end position="989"/>
    </location>
</feature>
<dbReference type="GO" id="GO:0005634">
    <property type="term" value="C:nucleus"/>
    <property type="evidence" value="ECO:0007669"/>
    <property type="project" value="UniProtKB-SubCell"/>
</dbReference>
<reference evidence="17" key="1">
    <citation type="journal article" date="2014" name="Proc. Natl. Acad. Sci. U.S.A.">
        <title>Extensive sampling of basidiomycete genomes demonstrates inadequacy of the white-rot/brown-rot paradigm for wood decay fungi.</title>
        <authorList>
            <person name="Riley R."/>
            <person name="Salamov A.A."/>
            <person name="Brown D.W."/>
            <person name="Nagy L.G."/>
            <person name="Floudas D."/>
            <person name="Held B.W."/>
            <person name="Levasseur A."/>
            <person name="Lombard V."/>
            <person name="Morin E."/>
            <person name="Otillar R."/>
            <person name="Lindquist E.A."/>
            <person name="Sun H."/>
            <person name="LaButti K.M."/>
            <person name="Schmutz J."/>
            <person name="Jabbour D."/>
            <person name="Luo H."/>
            <person name="Baker S.E."/>
            <person name="Pisabarro A.G."/>
            <person name="Walton J.D."/>
            <person name="Blanchette R.A."/>
            <person name="Henrissat B."/>
            <person name="Martin F."/>
            <person name="Cullen D."/>
            <person name="Hibbett D.S."/>
            <person name="Grigoriev I.V."/>
        </authorList>
    </citation>
    <scope>NUCLEOTIDE SEQUENCE [LARGE SCALE GENOMIC DNA]</scope>
    <source>
        <strain evidence="17">MUCL 33604</strain>
    </source>
</reference>
<dbReference type="Gene3D" id="3.30.1740.10">
    <property type="entry name" value="Zinc finger, PARP-type"/>
    <property type="match status" value="1"/>
</dbReference>
<dbReference type="InterPro" id="IPR001841">
    <property type="entry name" value="Znf_RING"/>
</dbReference>
<dbReference type="InterPro" id="IPR036957">
    <property type="entry name" value="Znf_PARP_sf"/>
</dbReference>
<dbReference type="InterPro" id="IPR000330">
    <property type="entry name" value="SNF2_N"/>
</dbReference>
<evidence type="ECO:0000256" key="2">
    <source>
        <dbReference type="ARBA" id="ARBA00007025"/>
    </source>
</evidence>
<protein>
    <submittedName>
        <fullName evidence="16">Uncharacterized protein</fullName>
    </submittedName>
</protein>
<dbReference type="PANTHER" id="PTHR45626:SF17">
    <property type="entry name" value="HELICASE-LIKE TRANSCRIPTION FACTOR"/>
    <property type="match status" value="1"/>
</dbReference>
<dbReference type="SMART" id="SM00910">
    <property type="entry name" value="HIRAN"/>
    <property type="match status" value="1"/>
</dbReference>
<dbReference type="Pfam" id="PF00271">
    <property type="entry name" value="Helicase_C"/>
    <property type="match status" value="1"/>
</dbReference>
<dbReference type="SUPFAM" id="SSF57716">
    <property type="entry name" value="Glucocorticoid receptor-like (DNA-binding domain)"/>
    <property type="match status" value="1"/>
</dbReference>
<dbReference type="GO" id="GO:0008094">
    <property type="term" value="F:ATP-dependent activity, acting on DNA"/>
    <property type="evidence" value="ECO:0007669"/>
    <property type="project" value="TreeGrafter"/>
</dbReference>
<dbReference type="OrthoDB" id="448448at2759"/>
<dbReference type="Gene3D" id="3.40.50.10810">
    <property type="entry name" value="Tandem AAA-ATPase domain"/>
    <property type="match status" value="1"/>
</dbReference>
<dbReference type="SUPFAM" id="SSF52540">
    <property type="entry name" value="P-loop containing nucleoside triphosphate hydrolases"/>
    <property type="match status" value="3"/>
</dbReference>
<dbReference type="GO" id="GO:0004386">
    <property type="term" value="F:helicase activity"/>
    <property type="evidence" value="ECO:0007669"/>
    <property type="project" value="UniProtKB-KW"/>
</dbReference>
<name>A0A067PV75_9AGAM</name>
<feature type="region of interest" description="Disordered" evidence="12">
    <location>
        <begin position="1"/>
        <end position="22"/>
    </location>
</feature>
<evidence type="ECO:0000256" key="6">
    <source>
        <dbReference type="ARBA" id="ARBA00022801"/>
    </source>
</evidence>
<dbReference type="PANTHER" id="PTHR45626">
    <property type="entry name" value="TRANSCRIPTION TERMINATION FACTOR 2-RELATED"/>
    <property type="match status" value="1"/>
</dbReference>
<keyword evidence="10" id="KW-0539">Nucleus</keyword>
<evidence type="ECO:0000256" key="7">
    <source>
        <dbReference type="ARBA" id="ARBA00022806"/>
    </source>
</evidence>
<dbReference type="Pfam" id="PF13923">
    <property type="entry name" value="zf-C3HC4_2"/>
    <property type="match status" value="1"/>
</dbReference>
<dbReference type="InterPro" id="IPR001510">
    <property type="entry name" value="Znf_PARP"/>
</dbReference>
<evidence type="ECO:0000259" key="13">
    <source>
        <dbReference type="PROSITE" id="PS50064"/>
    </source>
</evidence>
<dbReference type="GO" id="GO:0016818">
    <property type="term" value="F:hydrolase activity, acting on acid anhydrides, in phosphorus-containing anhydrides"/>
    <property type="evidence" value="ECO:0007669"/>
    <property type="project" value="InterPro"/>
</dbReference>
<dbReference type="PROSITE" id="PS51192">
    <property type="entry name" value="HELICASE_ATP_BIND_1"/>
    <property type="match status" value="1"/>
</dbReference>
<feature type="domain" description="RING-type" evidence="14">
    <location>
        <begin position="827"/>
        <end position="865"/>
    </location>
</feature>
<evidence type="ECO:0000256" key="9">
    <source>
        <dbReference type="ARBA" id="ARBA00022840"/>
    </source>
</evidence>
<dbReference type="HOGENOM" id="CLU_000315_2_5_1"/>
<proteinExistence type="inferred from homology"/>
<dbReference type="STRING" id="933084.A0A067PV75"/>
<dbReference type="CDD" id="cd18793">
    <property type="entry name" value="SF2_C_SNF"/>
    <property type="match status" value="1"/>
</dbReference>
<keyword evidence="3" id="KW-0479">Metal-binding</keyword>
<dbReference type="InterPro" id="IPR049730">
    <property type="entry name" value="SNF2/RAD54-like_C"/>
</dbReference>
<dbReference type="GO" id="GO:0005524">
    <property type="term" value="F:ATP binding"/>
    <property type="evidence" value="ECO:0007669"/>
    <property type="project" value="UniProtKB-KW"/>
</dbReference>
<gene>
    <name evidence="16" type="ORF">JAAARDRAFT_35442</name>
</gene>
<dbReference type="Gene3D" id="3.30.40.10">
    <property type="entry name" value="Zinc/RING finger domain, C3HC4 (zinc finger)"/>
    <property type="match status" value="1"/>
</dbReference>
<evidence type="ECO:0000313" key="16">
    <source>
        <dbReference type="EMBL" id="KDQ57760.1"/>
    </source>
</evidence>
<dbReference type="PROSITE" id="PS00518">
    <property type="entry name" value="ZF_RING_1"/>
    <property type="match status" value="1"/>
</dbReference>
<evidence type="ECO:0000259" key="14">
    <source>
        <dbReference type="PROSITE" id="PS50089"/>
    </source>
</evidence>
<evidence type="ECO:0000256" key="3">
    <source>
        <dbReference type="ARBA" id="ARBA00022723"/>
    </source>
</evidence>
<keyword evidence="8" id="KW-0862">Zinc</keyword>
<dbReference type="SMART" id="SM00487">
    <property type="entry name" value="DEXDc"/>
    <property type="match status" value="1"/>
</dbReference>
<feature type="domain" description="Helicase ATP-binding" evidence="15">
    <location>
        <begin position="478"/>
        <end position="660"/>
    </location>
</feature>
<evidence type="ECO:0000256" key="1">
    <source>
        <dbReference type="ARBA" id="ARBA00004123"/>
    </source>
</evidence>
<dbReference type="SMART" id="SM00490">
    <property type="entry name" value="HELICc"/>
    <property type="match status" value="1"/>
</dbReference>
<feature type="compositionally biased region" description="Low complexity" evidence="12">
    <location>
        <begin position="104"/>
        <end position="116"/>
    </location>
</feature>
<feature type="compositionally biased region" description="Low complexity" evidence="12">
    <location>
        <begin position="129"/>
        <end position="147"/>
    </location>
</feature>
<evidence type="ECO:0000256" key="12">
    <source>
        <dbReference type="SAM" id="MobiDB-lite"/>
    </source>
</evidence>
<dbReference type="Gene3D" id="3.40.50.300">
    <property type="entry name" value="P-loop containing nucleotide triphosphate hydrolases"/>
    <property type="match status" value="1"/>
</dbReference>
<dbReference type="SMART" id="SM00184">
    <property type="entry name" value="RING"/>
    <property type="match status" value="1"/>
</dbReference>
<dbReference type="GO" id="GO:0008270">
    <property type="term" value="F:zinc ion binding"/>
    <property type="evidence" value="ECO:0007669"/>
    <property type="project" value="UniProtKB-KW"/>
</dbReference>
<evidence type="ECO:0000256" key="11">
    <source>
        <dbReference type="PROSITE-ProRule" id="PRU00175"/>
    </source>
</evidence>
<feature type="region of interest" description="Disordered" evidence="12">
    <location>
        <begin position="961"/>
        <end position="1052"/>
    </location>
</feature>
<keyword evidence="4" id="KW-0547">Nucleotide-binding</keyword>
<dbReference type="GO" id="GO:0006281">
    <property type="term" value="P:DNA repair"/>
    <property type="evidence" value="ECO:0007669"/>
    <property type="project" value="TreeGrafter"/>
</dbReference>
<dbReference type="Pfam" id="PF08797">
    <property type="entry name" value="HIRAN"/>
    <property type="match status" value="1"/>
</dbReference>
<dbReference type="Pfam" id="PF00645">
    <property type="entry name" value="zf-PARP"/>
    <property type="match status" value="1"/>
</dbReference>
<keyword evidence="9" id="KW-0067">ATP-binding</keyword>
<accession>A0A067PV75</accession>
<feature type="region of interest" description="Disordered" evidence="12">
    <location>
        <begin position="92"/>
        <end position="151"/>
    </location>
</feature>
<dbReference type="Pfam" id="PF00176">
    <property type="entry name" value="SNF2-rel_dom"/>
    <property type="match status" value="1"/>
</dbReference>
<keyword evidence="7" id="KW-0347">Helicase</keyword>
<evidence type="ECO:0000256" key="10">
    <source>
        <dbReference type="ARBA" id="ARBA00023242"/>
    </source>
</evidence>
<dbReference type="InterPro" id="IPR001650">
    <property type="entry name" value="Helicase_C-like"/>
</dbReference>
<dbReference type="SMART" id="SM01336">
    <property type="entry name" value="zf-PARP"/>
    <property type="match status" value="1"/>
</dbReference>
<dbReference type="InParanoid" id="A0A067PV75"/>
<dbReference type="InterPro" id="IPR014905">
    <property type="entry name" value="HIRAN"/>
</dbReference>
<comment type="subcellular location">
    <subcellularLocation>
        <location evidence="1">Nucleus</location>
    </subcellularLocation>
</comment>
<keyword evidence="6" id="KW-0378">Hydrolase</keyword>
<dbReference type="PROSITE" id="PS50089">
    <property type="entry name" value="ZF_RING_2"/>
    <property type="match status" value="1"/>
</dbReference>
<feature type="compositionally biased region" description="Low complexity" evidence="12">
    <location>
        <begin position="302"/>
        <end position="313"/>
    </location>
</feature>
<dbReference type="AlphaFoldDB" id="A0A067PV75"/>
<evidence type="ECO:0000256" key="4">
    <source>
        <dbReference type="ARBA" id="ARBA00022741"/>
    </source>
</evidence>
<evidence type="ECO:0000313" key="17">
    <source>
        <dbReference type="Proteomes" id="UP000027265"/>
    </source>
</evidence>
<dbReference type="PROSITE" id="PS50064">
    <property type="entry name" value="ZF_PARP_2"/>
    <property type="match status" value="1"/>
</dbReference>
<dbReference type="Proteomes" id="UP000027265">
    <property type="component" value="Unassembled WGS sequence"/>
</dbReference>
<dbReference type="EMBL" id="KL197719">
    <property type="protein sequence ID" value="KDQ57760.1"/>
    <property type="molecule type" value="Genomic_DNA"/>
</dbReference>
<dbReference type="InterPro" id="IPR050628">
    <property type="entry name" value="SNF2_RAD54_helicase_TF"/>
</dbReference>
<sequence length="1181" mass="130557">MPPHTLEYSKSSRAKCHGPPPCKGSDIAAGAIRYGQTRTNEYGETVEWRHWGCVTPEILAQLAIFPVEEVHGFRTLRAEDQQKIRRAVAMRRVDPDDMPDTMKAAPAIATTSSTPSQKKRKAAFEASGSSLSVAQPNSSSQSSSQPQRGKPLRELSFMDLSQAVEEEVEPEEETKDELYCTMTSNVVGVQYYKGLVGPGEEVRLIREPQNRYDRNAIQVKNIGQTQVGHLPRTVAIHLAPLLDRGLVTVEGFMNEGNLTGFSYSLSVTLKIYGPADKRAQLEPLLIWATPGKRGFPKRTGTASHPAPAPSAHGAVGGGPSHAMSAAPAPPRSQIPGITPAQAHAQQQPYRKQQEAYQKQQEAYQKQQEALRKAAELQQMLTTLEKVDDESRRNSLLDTLCAVDDILNLPLHPSPPGIDSGHLTVNLLKHQSQALQWCIEREYPVLPKKESDKPVQFWQVRKVGSKVFYFNIATKSPQESPPLLGRGALVADSMGLGKTLTMLALILATKADVPTDFSTSTLIVVPLSVLSNWEKQIDDHCVPGALSHYVYYGANRSISPQQLRKYDVVITTYQVVTKEHGDSCSTKGEPSKKKKKVEKNLFEIEWKRIILDEGHNIRNPRTKMAKAVCGLSAQRRWVLSGTPIINSPRDLGSIMTFLQICHPLDNEDFFKRLLLRPLKDGSPAGAELLRALMTQTCIRRTKEMKDSEGNYLVPLPPVEVTLVPVALSEEARTLYDAVEEVSQQRVEGFINGQGGISGIGMHSNVLSMLTRLRQIALHPGLVPGDYLEKLREAELLQNAPQGRINLSAEDRLRLQGLLARAIEDNEECPICFSILSEPRITSCAHPFCLSCITEVISRDPKCPMDRRPLTMGDLLEPPPPTDLTQAFPRLEAGDVHSGSSAKIDQLVHLLKLTPFTEKSLVFSQFTSFLDKIAETLRDEGIPFVRFDGQMSAKRRQETLEQFSVPLEEESTQNLPQIGRPSRSRRQGGQSLADIDDGGSGTFDQGDDFLPGEQDDGDDSFVEEDDSIWSTTKRESKANGKGKGKAPSKGSRLLSSSDGDAFFGENPKVMLISLKAGALGLNLTVANNVYLMDPYEGIESQAIDRVNRIGQKKPVHVYQLIAENTVEAKVIDIQEKKKKLIKEAFSGIKSNETQRQKKEARLQDLIELFGVRQRALSQDNSAG</sequence>
<feature type="domain" description="PARP-type" evidence="13">
    <location>
        <begin position="4"/>
        <end position="92"/>
    </location>
</feature>
<dbReference type="InterPro" id="IPR038718">
    <property type="entry name" value="SNF2-like_sf"/>
</dbReference>
<keyword evidence="17" id="KW-1185">Reference proteome</keyword>
<keyword evidence="5 11" id="KW-0863">Zinc-finger</keyword>